<protein>
    <recommendedName>
        <fullName evidence="5">Transmembrane protein</fullName>
    </recommendedName>
</protein>
<gene>
    <name evidence="3" type="ORF">RDB_LOCUS150056</name>
</gene>
<evidence type="ECO:0000313" key="3">
    <source>
        <dbReference type="EMBL" id="CAE6454698.1"/>
    </source>
</evidence>
<evidence type="ECO:0000256" key="1">
    <source>
        <dbReference type="SAM" id="MobiDB-lite"/>
    </source>
</evidence>
<feature type="transmembrane region" description="Helical" evidence="2">
    <location>
        <begin position="55"/>
        <end position="81"/>
    </location>
</feature>
<organism evidence="3 4">
    <name type="scientific">Rhizoctonia solani</name>
    <dbReference type="NCBI Taxonomy" id="456999"/>
    <lineage>
        <taxon>Eukaryota</taxon>
        <taxon>Fungi</taxon>
        <taxon>Dikarya</taxon>
        <taxon>Basidiomycota</taxon>
        <taxon>Agaricomycotina</taxon>
        <taxon>Agaricomycetes</taxon>
        <taxon>Cantharellales</taxon>
        <taxon>Ceratobasidiaceae</taxon>
        <taxon>Rhizoctonia</taxon>
    </lineage>
</organism>
<evidence type="ECO:0000256" key="2">
    <source>
        <dbReference type="SAM" id="Phobius"/>
    </source>
</evidence>
<feature type="transmembrane region" description="Helical" evidence="2">
    <location>
        <begin position="212"/>
        <end position="231"/>
    </location>
</feature>
<dbReference type="Proteomes" id="UP000663846">
    <property type="component" value="Unassembled WGS sequence"/>
</dbReference>
<comment type="caution">
    <text evidence="3">The sequence shown here is derived from an EMBL/GenBank/DDBJ whole genome shotgun (WGS) entry which is preliminary data.</text>
</comment>
<keyword evidence="2" id="KW-0472">Membrane</keyword>
<accession>A0A8H3BEV7</accession>
<dbReference type="EMBL" id="CAJMWS010000606">
    <property type="protein sequence ID" value="CAE6454698.1"/>
    <property type="molecule type" value="Genomic_DNA"/>
</dbReference>
<keyword evidence="2" id="KW-0812">Transmembrane</keyword>
<dbReference type="AlphaFoldDB" id="A0A8H3BEV7"/>
<proteinExistence type="predicted"/>
<feature type="transmembrane region" description="Helical" evidence="2">
    <location>
        <begin position="170"/>
        <end position="191"/>
    </location>
</feature>
<name>A0A8H3BEV7_9AGAM</name>
<feature type="transmembrane region" description="Helical" evidence="2">
    <location>
        <begin position="93"/>
        <end position="112"/>
    </location>
</feature>
<keyword evidence="2" id="KW-1133">Transmembrane helix</keyword>
<feature type="region of interest" description="Disordered" evidence="1">
    <location>
        <begin position="305"/>
        <end position="356"/>
    </location>
</feature>
<feature type="transmembrane region" description="Helical" evidence="2">
    <location>
        <begin position="124"/>
        <end position="145"/>
    </location>
</feature>
<evidence type="ECO:0008006" key="5">
    <source>
        <dbReference type="Google" id="ProtNLM"/>
    </source>
</evidence>
<sequence length="356" mass="39087">MSTNSDDLPSSNIGDPLVSNLRVATFSIAAFDFIQTVPGEIKLYRRQIAQGRMSLVCFLFIVVRYVSVASLILNGIGFYATSFDQESCGRYRLAAPVTKMFAGLASQGLIFLRTWAISRKSRLVLVILSFLSITTLPMMVIGNVYKREPHVKNGSCIAKQNAGTFNSAPMYYGAMAGFDIIACGIATYYLIDLNANAVMSKFTKKVMQHGMFYAFGTTLCNIIVLLGTSHVKYVEKLGAFLSVAVTMIMAQRLVLATQSIKVPPPALEHIAITDRMPTLSSDVTSLSPRTAKTGHLHDFAKLTVVDERDETPSQTNSDRTPPPHFIIEIEQPPPSHPRLLDSRTRSHPSSPIGYAL</sequence>
<evidence type="ECO:0000313" key="4">
    <source>
        <dbReference type="Proteomes" id="UP000663846"/>
    </source>
</evidence>
<reference evidence="3" key="1">
    <citation type="submission" date="2021-01" db="EMBL/GenBank/DDBJ databases">
        <authorList>
            <person name="Kaushik A."/>
        </authorList>
    </citation>
    <scope>NUCLEOTIDE SEQUENCE</scope>
    <source>
        <strain evidence="3">AG1-1C</strain>
    </source>
</reference>